<dbReference type="EMBL" id="CP019646">
    <property type="protein sequence ID" value="AQQ71023.1"/>
    <property type="molecule type" value="Genomic_DNA"/>
</dbReference>
<dbReference type="SMART" id="SM00872">
    <property type="entry name" value="Alpha-mann_mid"/>
    <property type="match status" value="1"/>
</dbReference>
<dbReference type="Pfam" id="PF17677">
    <property type="entry name" value="Glyco_hydro38C2"/>
    <property type="match status" value="1"/>
</dbReference>
<keyword evidence="4 6" id="KW-0326">Glycosidase</keyword>
<comment type="similarity">
    <text evidence="1">Belongs to the glycosyl hydrolase 38 family.</text>
</comment>
<dbReference type="RefSeq" id="WP_146683243.1">
    <property type="nucleotide sequence ID" value="NZ_CP019646.1"/>
</dbReference>
<dbReference type="Proteomes" id="UP000188181">
    <property type="component" value="Chromosome"/>
</dbReference>
<dbReference type="EC" id="3.2.1.170" evidence="6"/>
<name>A0A1Q2ME89_9BACT</name>
<dbReference type="InterPro" id="IPR037094">
    <property type="entry name" value="Glyco_hydro_38_cen_sf"/>
</dbReference>
<dbReference type="Pfam" id="PF01074">
    <property type="entry name" value="Glyco_hydro_38N"/>
    <property type="match status" value="1"/>
</dbReference>
<evidence type="ECO:0000256" key="1">
    <source>
        <dbReference type="ARBA" id="ARBA00009792"/>
    </source>
</evidence>
<proteinExistence type="inferred from homology"/>
<evidence type="ECO:0000256" key="4">
    <source>
        <dbReference type="ARBA" id="ARBA00023295"/>
    </source>
</evidence>
<dbReference type="SUPFAM" id="SSF88688">
    <property type="entry name" value="Families 57/38 glycoside transferase middle domain"/>
    <property type="match status" value="1"/>
</dbReference>
<evidence type="ECO:0000313" key="7">
    <source>
        <dbReference type="Proteomes" id="UP000188181"/>
    </source>
</evidence>
<organism evidence="6 7">
    <name type="scientific">Limihaloglobus sulfuriphilus</name>
    <dbReference type="NCBI Taxonomy" id="1851148"/>
    <lineage>
        <taxon>Bacteria</taxon>
        <taxon>Pseudomonadati</taxon>
        <taxon>Planctomycetota</taxon>
        <taxon>Phycisphaerae</taxon>
        <taxon>Sedimentisphaerales</taxon>
        <taxon>Sedimentisphaeraceae</taxon>
        <taxon>Limihaloglobus</taxon>
    </lineage>
</organism>
<evidence type="ECO:0000256" key="3">
    <source>
        <dbReference type="ARBA" id="ARBA00022801"/>
    </source>
</evidence>
<gene>
    <name evidence="6" type="primary">mngB_7</name>
    <name evidence="6" type="ORF">SMSP2_01387</name>
</gene>
<dbReference type="STRING" id="1851148.SMSP2_01387"/>
<dbReference type="Gene3D" id="2.70.98.30">
    <property type="entry name" value="Golgi alpha-mannosidase II, domain 4"/>
    <property type="match status" value="1"/>
</dbReference>
<sequence length="941" mass="106057">MNNKKDLKGTKVSTGHIISHTHWDREWRTPEWNSRWRLKIMMEKLLGKLEANPEFRFLFDGQVVSIHDYLEICPERRPQVEKFISSNQLQIGPWYNLPDLYPLCGEAIVRNLLTGIREAQKLGSCLKIGYTTFGWGQTAQFPQIYKGFGINQVVCAKNVSKKRAPNSEFMWESPDGTQVFTTRLGADKRANFFFAAVMPAIYGYKYNDDNTCVRWGRDGWFFHSADSYVDSEITYIPDNTYHPEVLAESIEDAWQTTAESLVPDDVFMGNGCDSTAPSDVVDMIVEAANKEFRDKKLIYSDLKTYFSRIEKAIQDNNIDLKTVYGELRDGPVHNLSANALATRMPLKMLNRAAQSSLIRYAESFASLAECFGLEYPAQLIDKAWMFLLLAQSHDAINGVTLDKTAQDTIYKLNQIIEISQVVTDMTARELLRRVDLSSYAGEDILLAVFNPVPRKLEQILEVSIDVAQENRCRRLRAYDSDGSEMTVQAVSHSFHQAPVCVENSRALPFYSDRHKMYLKTGDIPACGFKIIKLGPDEGYDPKTKFWNGVYEQPGQTTKPLCMENRYLRVEINPDGTYNIASKVTGQIYNGLGFYEDGGDVGDYWQRAEPAYNKIFYSKTSAASIYLKEDGPLATTYVADIVMRLPARAVKNDKYGQSRSSDMVDIKISTEMTLKADSPYLEVRVNVDNTAMDHRLRVALPTCIDTEKSAAMGHFNVDSRPIARDYGSNGLRDGQMGTLPMQNFVDLSDGEHGLAVLNKDLIEYEVTQDSSRTVYLTLLRCMDVNICTEGRCGTVETGAKGPQCLGGHTFNYAVYPHKGDWLESDVYGQAEKYNYPPRAYQISKHDNSELPESLSLFEISEPAIQVSGIKKSQDTGGLTVRLYNPSESSLKSDLTFARKINEAWLTDLNETRLSALEADSDGKTISLDFGTAKIVTVQVIFE</sequence>
<dbReference type="GO" id="GO:0030246">
    <property type="term" value="F:carbohydrate binding"/>
    <property type="evidence" value="ECO:0007669"/>
    <property type="project" value="InterPro"/>
</dbReference>
<evidence type="ECO:0000256" key="2">
    <source>
        <dbReference type="ARBA" id="ARBA00022723"/>
    </source>
</evidence>
<keyword evidence="7" id="KW-1185">Reference proteome</keyword>
<dbReference type="Gene3D" id="1.20.1270.50">
    <property type="entry name" value="Glycoside hydrolase family 38, central domain"/>
    <property type="match status" value="1"/>
</dbReference>
<evidence type="ECO:0000313" key="6">
    <source>
        <dbReference type="EMBL" id="AQQ71023.1"/>
    </source>
</evidence>
<reference evidence="7" key="1">
    <citation type="submission" date="2017-02" db="EMBL/GenBank/DDBJ databases">
        <title>Comparative genomics and description of representatives of a novel lineage of planctomycetes thriving in anoxic sediments.</title>
        <authorList>
            <person name="Spring S."/>
            <person name="Bunk B."/>
            <person name="Sproer C."/>
        </authorList>
    </citation>
    <scope>NUCLEOTIDE SEQUENCE [LARGE SCALE GENOMIC DNA]</scope>
    <source>
        <strain evidence="7">SM-Chi-D1</strain>
    </source>
</reference>
<dbReference type="SUPFAM" id="SSF88713">
    <property type="entry name" value="Glycoside hydrolase/deacetylase"/>
    <property type="match status" value="1"/>
</dbReference>
<dbReference type="InterPro" id="IPR000602">
    <property type="entry name" value="Glyco_hydro_38_N"/>
</dbReference>
<dbReference type="GO" id="GO:0102546">
    <property type="term" value="F:mannosylglycerate hydrolase activity"/>
    <property type="evidence" value="ECO:0007669"/>
    <property type="project" value="UniProtKB-EC"/>
</dbReference>
<dbReference type="GO" id="GO:0006013">
    <property type="term" value="P:mannose metabolic process"/>
    <property type="evidence" value="ECO:0007669"/>
    <property type="project" value="InterPro"/>
</dbReference>
<dbReference type="InterPro" id="IPR027291">
    <property type="entry name" value="Glyco_hydro_38_N_sf"/>
</dbReference>
<dbReference type="GO" id="GO:0046872">
    <property type="term" value="F:metal ion binding"/>
    <property type="evidence" value="ECO:0007669"/>
    <property type="project" value="UniProtKB-KW"/>
</dbReference>
<dbReference type="Gene3D" id="3.20.110.10">
    <property type="entry name" value="Glycoside hydrolase 38, N terminal domain"/>
    <property type="match status" value="2"/>
</dbReference>
<evidence type="ECO:0000259" key="5">
    <source>
        <dbReference type="SMART" id="SM00872"/>
    </source>
</evidence>
<dbReference type="Pfam" id="PF07748">
    <property type="entry name" value="Glyco_hydro_38C"/>
    <property type="match status" value="1"/>
</dbReference>
<keyword evidence="3 6" id="KW-0378">Hydrolase</keyword>
<keyword evidence="2" id="KW-0479">Metal-binding</keyword>
<dbReference type="PANTHER" id="PTHR46017:SF2">
    <property type="entry name" value="MANNOSYLGLYCERATE HYDROLASE"/>
    <property type="match status" value="1"/>
</dbReference>
<dbReference type="GO" id="GO:0004559">
    <property type="term" value="F:alpha-mannosidase activity"/>
    <property type="evidence" value="ECO:0007669"/>
    <property type="project" value="InterPro"/>
</dbReference>
<protein>
    <submittedName>
        <fullName evidence="6">Mannosylglycerate hydrolase</fullName>
        <ecNumber evidence="6">3.2.1.170</ecNumber>
    </submittedName>
</protein>
<dbReference type="GO" id="GO:0009313">
    <property type="term" value="P:oligosaccharide catabolic process"/>
    <property type="evidence" value="ECO:0007669"/>
    <property type="project" value="TreeGrafter"/>
</dbReference>
<feature type="domain" description="Glycoside hydrolase family 38 central" evidence="5">
    <location>
        <begin position="341"/>
        <end position="412"/>
    </location>
</feature>
<dbReference type="InterPro" id="IPR028995">
    <property type="entry name" value="Glyco_hydro_57/38_cen_sf"/>
</dbReference>
<accession>A0A1Q2ME89</accession>
<dbReference type="InterPro" id="IPR011330">
    <property type="entry name" value="Glyco_hydro/deAcase_b/a-brl"/>
</dbReference>
<dbReference type="Pfam" id="PF09261">
    <property type="entry name" value="Alpha-mann_mid"/>
    <property type="match status" value="1"/>
</dbReference>
<dbReference type="InterPro" id="IPR015341">
    <property type="entry name" value="Glyco_hydro_38_cen"/>
</dbReference>
<dbReference type="KEGG" id="pbas:SMSP2_01387"/>
<dbReference type="AlphaFoldDB" id="A0A1Q2ME89"/>
<dbReference type="OrthoDB" id="9772207at2"/>
<dbReference type="InterPro" id="IPR011682">
    <property type="entry name" value="Glyco_hydro_38_C"/>
</dbReference>
<dbReference type="SUPFAM" id="SSF74650">
    <property type="entry name" value="Galactose mutarotase-like"/>
    <property type="match status" value="1"/>
</dbReference>
<dbReference type="InterPro" id="IPR011013">
    <property type="entry name" value="Gal_mutarotase_sf_dom"/>
</dbReference>
<dbReference type="InterPro" id="IPR041147">
    <property type="entry name" value="GH38_C"/>
</dbReference>
<dbReference type="PANTHER" id="PTHR46017">
    <property type="entry name" value="ALPHA-MANNOSIDASE 2C1"/>
    <property type="match status" value="1"/>
</dbReference>